<feature type="modified residue" description="N6-(pyridoxal phosphate)lysine" evidence="5">
    <location>
        <position position="194"/>
    </location>
</feature>
<dbReference type="InterPro" id="IPR015424">
    <property type="entry name" value="PyrdxlP-dep_Trfase"/>
</dbReference>
<evidence type="ECO:0000256" key="2">
    <source>
        <dbReference type="ARBA" id="ARBA00009236"/>
    </source>
</evidence>
<comment type="cofactor">
    <cofactor evidence="1 5">
        <name>pyridoxal 5'-phosphate</name>
        <dbReference type="ChEBI" id="CHEBI:597326"/>
    </cofactor>
</comment>
<evidence type="ECO:0000313" key="7">
    <source>
        <dbReference type="EMBL" id="AFY01153.1"/>
    </source>
</evidence>
<name>K7YU34_BDEBC</name>
<accession>K7YU34</accession>
<dbReference type="Gene3D" id="3.40.640.10">
    <property type="entry name" value="Type I PLP-dependent aspartate aminotransferase-like (Major domain)"/>
    <property type="match status" value="1"/>
</dbReference>
<dbReference type="GO" id="GO:0019265">
    <property type="term" value="P:glycine biosynthetic process, by transamination of glyoxylate"/>
    <property type="evidence" value="ECO:0007669"/>
    <property type="project" value="TreeGrafter"/>
</dbReference>
<dbReference type="SUPFAM" id="SSF53383">
    <property type="entry name" value="PLP-dependent transferases"/>
    <property type="match status" value="1"/>
</dbReference>
<dbReference type="PANTHER" id="PTHR21152">
    <property type="entry name" value="AMINOTRANSFERASE CLASS V"/>
    <property type="match status" value="1"/>
</dbReference>
<protein>
    <submittedName>
        <fullName evidence="7">Aspartate aminotransferase, putative</fullName>
    </submittedName>
</protein>
<dbReference type="FunFam" id="3.40.640.10:FF:000054">
    <property type="entry name" value="Serine--glyoxylate aminotransferase"/>
    <property type="match status" value="1"/>
</dbReference>
<evidence type="ECO:0000256" key="4">
    <source>
        <dbReference type="PIRSR" id="PIRSR000524-1"/>
    </source>
</evidence>
<reference evidence="7 8" key="1">
    <citation type="journal article" date="2012" name="BMC Genomics">
        <title>Genome analysis of a simultaneously predatory and prey-independent, novel Bdellovibrio bacteriovorus from the River Tiber, supports in silico predictions of both ancient and recent lateral gene transfer from diverse bacteria.</title>
        <authorList>
            <person name="Hobley L."/>
            <person name="Lerner T.R."/>
            <person name="Williams L.E."/>
            <person name="Lambert C."/>
            <person name="Till R."/>
            <person name="Milner D.S."/>
            <person name="Basford S.M."/>
            <person name="Capeness M.J."/>
            <person name="Fenton A.K."/>
            <person name="Atterbury R.J."/>
            <person name="Harris M.A."/>
            <person name="Sockett R.E."/>
        </authorList>
    </citation>
    <scope>NUCLEOTIDE SEQUENCE [LARGE SCALE GENOMIC DNA]</scope>
    <source>
        <strain evidence="7 8">Tiberius</strain>
    </source>
</reference>
<dbReference type="KEGG" id="bbat:Bdt_1457"/>
<keyword evidence="3 5" id="KW-0663">Pyridoxal phosphate</keyword>
<dbReference type="Pfam" id="PF00266">
    <property type="entry name" value="Aminotran_5"/>
    <property type="match status" value="1"/>
</dbReference>
<evidence type="ECO:0000313" key="8">
    <source>
        <dbReference type="Proteomes" id="UP000010074"/>
    </source>
</evidence>
<evidence type="ECO:0000259" key="6">
    <source>
        <dbReference type="Pfam" id="PF00266"/>
    </source>
</evidence>
<dbReference type="Proteomes" id="UP000010074">
    <property type="component" value="Chromosome"/>
</dbReference>
<gene>
    <name evidence="7" type="primary">aspC</name>
    <name evidence="7" type="ORF">Bdt_1457</name>
</gene>
<dbReference type="RefSeq" id="WP_015090612.1">
    <property type="nucleotide sequence ID" value="NC_019567.1"/>
</dbReference>
<organism evidence="7 8">
    <name type="scientific">Bdellovibrio bacteriovorus str. Tiberius</name>
    <dbReference type="NCBI Taxonomy" id="1069642"/>
    <lineage>
        <taxon>Bacteria</taxon>
        <taxon>Pseudomonadati</taxon>
        <taxon>Bdellovibrionota</taxon>
        <taxon>Bdellovibrionia</taxon>
        <taxon>Bdellovibrionales</taxon>
        <taxon>Pseudobdellovibrionaceae</taxon>
        <taxon>Bdellovibrio</taxon>
    </lineage>
</organism>
<dbReference type="PIRSF" id="PIRSF000524">
    <property type="entry name" value="SPT"/>
    <property type="match status" value="1"/>
</dbReference>
<evidence type="ECO:0000256" key="3">
    <source>
        <dbReference type="ARBA" id="ARBA00022898"/>
    </source>
</evidence>
<feature type="binding site" evidence="4">
    <location>
        <position position="336"/>
    </location>
    <ligand>
        <name>substrate</name>
    </ligand>
</feature>
<dbReference type="STRING" id="1069642.Bdt_1457"/>
<dbReference type="InterPro" id="IPR000192">
    <property type="entry name" value="Aminotrans_V_dom"/>
</dbReference>
<keyword evidence="7" id="KW-0032">Aminotransferase</keyword>
<dbReference type="PATRIC" id="fig|1069642.3.peg.1437"/>
<dbReference type="GO" id="GO:0008453">
    <property type="term" value="F:alanine-glyoxylate transaminase activity"/>
    <property type="evidence" value="ECO:0007669"/>
    <property type="project" value="TreeGrafter"/>
</dbReference>
<comment type="similarity">
    <text evidence="2">Belongs to the class-V pyridoxal-phosphate-dependent aminotransferase family.</text>
</comment>
<dbReference type="PANTHER" id="PTHR21152:SF40">
    <property type="entry name" value="ALANINE--GLYOXYLATE AMINOTRANSFERASE"/>
    <property type="match status" value="1"/>
</dbReference>
<dbReference type="EMBL" id="CP002930">
    <property type="protein sequence ID" value="AFY01153.1"/>
    <property type="molecule type" value="Genomic_DNA"/>
</dbReference>
<evidence type="ECO:0000256" key="5">
    <source>
        <dbReference type="PIRSR" id="PIRSR000524-50"/>
    </source>
</evidence>
<dbReference type="OrthoDB" id="5289203at2"/>
<dbReference type="HOGENOM" id="CLU_027686_1_1_7"/>
<dbReference type="InterPro" id="IPR024169">
    <property type="entry name" value="SP_NH2Trfase/AEP_transaminase"/>
</dbReference>
<sequence>MATQDDYSLLAPGPVNIHPEVRKALALPMIHHRTPEFDKILKKVLTQIKTVFQTEQDVYLLTSTGSGGMEALLVNTLSPGDKVIAIVSGKFGERWADMAAHFGAKVLTLNVPWGEAVKVSEVEELLQKNPDTRAVLCQACETSTAVAHPIEALGKIIQKYPDTLFLVDAITALGAYPLPMDAWGIDGIVAGSQKAFMLPTGLSLLSFSKKAWRFIPNAKSPRYYFDIRKEQKANAAGETFYSSNVALIRALDVVLSMISQQGLEKLFHDIHRRAEFTRIFGLKLGFTLYAQSPSNSVTALLVPPQMDGQKIRLHLEEVHNITIMGGQDQAKGRIIRVGHMGYIQDHELIRLVECLGHTLRHFDSDFMSLEHISNITTEAKNWLEQNP</sequence>
<dbReference type="GO" id="GO:0004760">
    <property type="term" value="F:L-serine-pyruvate transaminase activity"/>
    <property type="evidence" value="ECO:0007669"/>
    <property type="project" value="TreeGrafter"/>
</dbReference>
<dbReference type="Gene3D" id="3.90.1150.10">
    <property type="entry name" value="Aspartate Aminotransferase, domain 1"/>
    <property type="match status" value="1"/>
</dbReference>
<feature type="domain" description="Aminotransferase class V" evidence="6">
    <location>
        <begin position="29"/>
        <end position="330"/>
    </location>
</feature>
<proteinExistence type="inferred from homology"/>
<evidence type="ECO:0000256" key="1">
    <source>
        <dbReference type="ARBA" id="ARBA00001933"/>
    </source>
</evidence>
<dbReference type="InterPro" id="IPR015421">
    <property type="entry name" value="PyrdxlP-dep_Trfase_major"/>
</dbReference>
<keyword evidence="7" id="KW-0808">Transferase</keyword>
<dbReference type="InterPro" id="IPR015422">
    <property type="entry name" value="PyrdxlP-dep_Trfase_small"/>
</dbReference>
<dbReference type="AlphaFoldDB" id="K7YU34"/>